<evidence type="ECO:0000313" key="1">
    <source>
        <dbReference type="EMBL" id="KAL3315278.1"/>
    </source>
</evidence>
<proteinExistence type="predicted"/>
<dbReference type="Proteomes" id="UP001626550">
    <property type="component" value="Unassembled WGS sequence"/>
</dbReference>
<keyword evidence="2" id="KW-1185">Reference proteome</keyword>
<evidence type="ECO:0008006" key="3">
    <source>
        <dbReference type="Google" id="ProtNLM"/>
    </source>
</evidence>
<organism evidence="1 2">
    <name type="scientific">Cichlidogyrus casuarinus</name>
    <dbReference type="NCBI Taxonomy" id="1844966"/>
    <lineage>
        <taxon>Eukaryota</taxon>
        <taxon>Metazoa</taxon>
        <taxon>Spiralia</taxon>
        <taxon>Lophotrochozoa</taxon>
        <taxon>Platyhelminthes</taxon>
        <taxon>Monogenea</taxon>
        <taxon>Monopisthocotylea</taxon>
        <taxon>Dactylogyridea</taxon>
        <taxon>Ancyrocephalidae</taxon>
        <taxon>Cichlidogyrus</taxon>
    </lineage>
</organism>
<dbReference type="EMBL" id="JBJKFK010000786">
    <property type="protein sequence ID" value="KAL3315278.1"/>
    <property type="molecule type" value="Genomic_DNA"/>
</dbReference>
<comment type="caution">
    <text evidence="1">The sequence shown here is derived from an EMBL/GenBank/DDBJ whole genome shotgun (WGS) entry which is preliminary data.</text>
</comment>
<protein>
    <recommendedName>
        <fullName evidence="3">BHLH domain-containing protein</fullName>
    </recommendedName>
</protein>
<reference evidence="1 2" key="1">
    <citation type="submission" date="2024-11" db="EMBL/GenBank/DDBJ databases">
        <title>Adaptive evolution of stress response genes in parasites aligns with host niche diversity.</title>
        <authorList>
            <person name="Hahn C."/>
            <person name="Resl P."/>
        </authorList>
    </citation>
    <scope>NUCLEOTIDE SEQUENCE [LARGE SCALE GENOMIC DNA]</scope>
    <source>
        <strain evidence="1">EGGRZ-B1_66</strain>
        <tissue evidence="1">Body</tissue>
    </source>
</reference>
<evidence type="ECO:0000313" key="2">
    <source>
        <dbReference type="Proteomes" id="UP001626550"/>
    </source>
</evidence>
<sequence>MKVSAERNRRHQFNTHLENIRVQLNQNSTRTRIDLIELANDTLHLPEYRYLIDQVLLTSYPNLRNSPAIHPPSSKHMSKRAGLPIQAYFSETKVSAACYRNDGPVQATEFLSFFELLRFLVPDVEILKMTSICLGRINDLKRRSCINGTDRLQFKMVNRIPLARMDHTQTPNRQQDPMNIFWASPSKKLMAKSNPPPQILSRAAQLRYSKTVFWRPWE</sequence>
<gene>
    <name evidence="1" type="ORF">Ciccas_006096</name>
</gene>
<accession>A0ABD2Q6S7</accession>
<name>A0ABD2Q6S7_9PLAT</name>
<dbReference type="AlphaFoldDB" id="A0ABD2Q6S7"/>